<dbReference type="RefSeq" id="WP_272737398.1">
    <property type="nucleotide sequence ID" value="NZ_CP116942.1"/>
</dbReference>
<dbReference type="SUPFAM" id="SSF56563">
    <property type="entry name" value="Major capsid protein gp5"/>
    <property type="match status" value="1"/>
</dbReference>
<evidence type="ECO:0000313" key="4">
    <source>
        <dbReference type="Proteomes" id="UP001216390"/>
    </source>
</evidence>
<dbReference type="InterPro" id="IPR054612">
    <property type="entry name" value="Phage_capsid-like_C"/>
</dbReference>
<dbReference type="Pfam" id="PF05065">
    <property type="entry name" value="Phage_capsid"/>
    <property type="match status" value="1"/>
</dbReference>
<dbReference type="Proteomes" id="UP001216390">
    <property type="component" value="Chromosome"/>
</dbReference>
<dbReference type="Gene3D" id="3.30.2400.10">
    <property type="entry name" value="Major capsid protein gp5"/>
    <property type="match status" value="1"/>
</dbReference>
<organism evidence="3 4">
    <name type="scientific">Iamia majanohamensis</name>
    <dbReference type="NCBI Taxonomy" id="467976"/>
    <lineage>
        <taxon>Bacteria</taxon>
        <taxon>Bacillati</taxon>
        <taxon>Actinomycetota</taxon>
        <taxon>Acidimicrobiia</taxon>
        <taxon>Acidimicrobiales</taxon>
        <taxon>Iamiaceae</taxon>
        <taxon>Iamia</taxon>
    </lineage>
</organism>
<feature type="domain" description="Phage capsid-like C-terminal" evidence="2">
    <location>
        <begin position="141"/>
        <end position="414"/>
    </location>
</feature>
<reference evidence="3" key="1">
    <citation type="submission" date="2023-01" db="EMBL/GenBank/DDBJ databases">
        <title>The diversity of Class Acidimicrobiia in South China Sea sediment environments and the proposal of Iamia marina sp. nov., a novel species of the genus Iamia.</title>
        <authorList>
            <person name="He Y."/>
            <person name="Tian X."/>
        </authorList>
    </citation>
    <scope>NUCLEOTIDE SEQUENCE</scope>
    <source>
        <strain evidence="3">DSM 19957</strain>
    </source>
</reference>
<evidence type="ECO:0000313" key="3">
    <source>
        <dbReference type="EMBL" id="WCO67880.1"/>
    </source>
</evidence>
<keyword evidence="4" id="KW-1185">Reference proteome</keyword>
<protein>
    <submittedName>
        <fullName evidence="3">Phage major capsid protein</fullName>
    </submittedName>
</protein>
<evidence type="ECO:0000256" key="1">
    <source>
        <dbReference type="ARBA" id="ARBA00004328"/>
    </source>
</evidence>
<name>A0AAE9Y6L4_9ACTN</name>
<dbReference type="AlphaFoldDB" id="A0AAE9Y6L4"/>
<comment type="subcellular location">
    <subcellularLocation>
        <location evidence="1">Virion</location>
    </subcellularLocation>
</comment>
<dbReference type="NCBIfam" id="TIGR01554">
    <property type="entry name" value="major_cap_HK97"/>
    <property type="match status" value="1"/>
</dbReference>
<sequence>MPTGTIDIVRANFSRRKDIQGELRSIDEAATADQRGYTETEEARQGELRSELEAIDGRIEANIEQSLRSAAIEDGIGSLLGAYADRESGDIVDTRSLGERFVDVDEFRSWVDSGARGTSPTLDTSMDFRAVTDTTTAATSGGALIQNQRLSRVANDFLDRRTFLIDLLPSIQVSTGGVEVVRDASPLADMANKAVEVAEAAAKPQAGVTMAVDNEPIQTIAAWANITRQAAADSPQVAGYLDGRLRYSVKRRADGQVINGNGTSPNISGLLDRSGINAYTAPSGSEPAYASIRKAITLMEQDEAVPEIVVLNPADAENFDLSNAASAGLHAVPNLAGPSATTSWGLTQVRSTAVASGTAVLIDPMAVAVLDRQQVTAYMTDSHASLFVSNILTLLLEARLGLAVFEPAGICSVTFDYVA</sequence>
<dbReference type="EMBL" id="CP116942">
    <property type="protein sequence ID" value="WCO67880.1"/>
    <property type="molecule type" value="Genomic_DNA"/>
</dbReference>
<proteinExistence type="predicted"/>
<evidence type="ECO:0000259" key="2">
    <source>
        <dbReference type="Pfam" id="PF05065"/>
    </source>
</evidence>
<dbReference type="Gene3D" id="3.30.2320.10">
    <property type="entry name" value="hypothetical protein PF0899 domain"/>
    <property type="match status" value="1"/>
</dbReference>
<gene>
    <name evidence="3" type="ORF">PO878_03970</name>
</gene>
<accession>A0AAE9Y6L4</accession>
<dbReference type="KEGG" id="ima:PO878_03970"/>
<dbReference type="InterPro" id="IPR024455">
    <property type="entry name" value="Phage_capsid"/>
</dbReference>